<keyword evidence="2" id="KW-1185">Reference proteome</keyword>
<protein>
    <recommendedName>
        <fullName evidence="3">ANTAR domain-containing protein</fullName>
    </recommendedName>
</protein>
<evidence type="ECO:0000313" key="2">
    <source>
        <dbReference type="Proteomes" id="UP000722125"/>
    </source>
</evidence>
<organism evidence="1 2">
    <name type="scientific">Cellulomonas fulva</name>
    <dbReference type="NCBI Taxonomy" id="2835530"/>
    <lineage>
        <taxon>Bacteria</taxon>
        <taxon>Bacillati</taxon>
        <taxon>Actinomycetota</taxon>
        <taxon>Actinomycetes</taxon>
        <taxon>Micrococcales</taxon>
        <taxon>Cellulomonadaceae</taxon>
        <taxon>Cellulomonas</taxon>
    </lineage>
</organism>
<proteinExistence type="predicted"/>
<sequence length="100" mass="10196">MPIRNLPTPRQATGAVAGLYSHGAVPDPSTLDAARATLATATLDKAIRDSIARTGTALNDAQVGHLVGLLLAESGVPAVAVAKVEHMARVAVARAHGWTP</sequence>
<dbReference type="RefSeq" id="WP_214352406.1">
    <property type="nucleotide sequence ID" value="NZ_JAHBOH010000002.1"/>
</dbReference>
<name>A0ABS5U220_9CELL</name>
<evidence type="ECO:0008006" key="3">
    <source>
        <dbReference type="Google" id="ProtNLM"/>
    </source>
</evidence>
<dbReference type="EMBL" id="JAHBOH010000002">
    <property type="protein sequence ID" value="MBT0995448.1"/>
    <property type="molecule type" value="Genomic_DNA"/>
</dbReference>
<gene>
    <name evidence="1" type="ORF">KIN34_14265</name>
</gene>
<comment type="caution">
    <text evidence="1">The sequence shown here is derived from an EMBL/GenBank/DDBJ whole genome shotgun (WGS) entry which is preliminary data.</text>
</comment>
<reference evidence="1 2" key="1">
    <citation type="submission" date="2021-05" db="EMBL/GenBank/DDBJ databases">
        <title>Description of Cellulomonas sp. DKR-3 sp. nov.</title>
        <authorList>
            <person name="Dahal R.H."/>
            <person name="Chaudhary D.K."/>
        </authorList>
    </citation>
    <scope>NUCLEOTIDE SEQUENCE [LARGE SCALE GENOMIC DNA]</scope>
    <source>
        <strain evidence="1 2">DKR-3</strain>
    </source>
</reference>
<dbReference type="Proteomes" id="UP000722125">
    <property type="component" value="Unassembled WGS sequence"/>
</dbReference>
<evidence type="ECO:0000313" key="1">
    <source>
        <dbReference type="EMBL" id="MBT0995448.1"/>
    </source>
</evidence>
<accession>A0ABS5U220</accession>